<dbReference type="Proteomes" id="UP000072660">
    <property type="component" value="Unassembled WGS sequence"/>
</dbReference>
<dbReference type="InterPro" id="IPR018060">
    <property type="entry name" value="HTH_AraC"/>
</dbReference>
<dbReference type="SMART" id="SM00342">
    <property type="entry name" value="HTH_ARAC"/>
    <property type="match status" value="1"/>
</dbReference>
<keyword evidence="5" id="KW-1185">Reference proteome</keyword>
<proteinExistence type="predicted"/>
<evidence type="ECO:0000259" key="3">
    <source>
        <dbReference type="PROSITE" id="PS01124"/>
    </source>
</evidence>
<protein>
    <recommendedName>
        <fullName evidence="3">HTH araC/xylS-type domain-containing protein</fullName>
    </recommendedName>
</protein>
<dbReference type="PROSITE" id="PS01124">
    <property type="entry name" value="HTH_ARAC_FAMILY_2"/>
    <property type="match status" value="1"/>
</dbReference>
<feature type="domain" description="HTH araC/xylS-type" evidence="3">
    <location>
        <begin position="164"/>
        <end position="261"/>
    </location>
</feature>
<evidence type="ECO:0000313" key="5">
    <source>
        <dbReference type="Proteomes" id="UP000072660"/>
    </source>
</evidence>
<dbReference type="InterPro" id="IPR009057">
    <property type="entry name" value="Homeodomain-like_sf"/>
</dbReference>
<evidence type="ECO:0000256" key="2">
    <source>
        <dbReference type="ARBA" id="ARBA00023163"/>
    </source>
</evidence>
<dbReference type="Gene3D" id="1.10.10.60">
    <property type="entry name" value="Homeodomain-like"/>
    <property type="match status" value="2"/>
</dbReference>
<sequence length="278" mass="31083">MLPTCINPLGEANKKWPPMMWLNTDRFLYLGVIGQPAERCFGALALYLSLQGAHRIRIGDKGSDWQSAKFSIVQPWCKHWLAFDERSIGCLLLLEPETLKFSALPAPLQQPSGAVQAGELAQKMHAALELLRTVGACRYASNDEFDRAFFGEPLAARRLDVRVQKVLERLKASPNITLSAEECAEQACLSTSRFLHLFKAEVGAPFRSYRAWHRARSLLYHLKEQTSLTDFALNYGYPDATHFSHSIRRFAGFTPKAIHSGSRKVALFVAGDTASCRA</sequence>
<dbReference type="GO" id="GO:0043565">
    <property type="term" value="F:sequence-specific DNA binding"/>
    <property type="evidence" value="ECO:0007669"/>
    <property type="project" value="InterPro"/>
</dbReference>
<dbReference type="EMBL" id="LSZO01000192">
    <property type="protein sequence ID" value="KXU35724.1"/>
    <property type="molecule type" value="Genomic_DNA"/>
</dbReference>
<dbReference type="Pfam" id="PF12833">
    <property type="entry name" value="HTH_18"/>
    <property type="match status" value="1"/>
</dbReference>
<organism evidence="4 5">
    <name type="scientific">Ventosimonas gracilis</name>
    <dbReference type="NCBI Taxonomy" id="1680762"/>
    <lineage>
        <taxon>Bacteria</taxon>
        <taxon>Pseudomonadati</taxon>
        <taxon>Pseudomonadota</taxon>
        <taxon>Gammaproteobacteria</taxon>
        <taxon>Pseudomonadales</taxon>
        <taxon>Ventosimonadaceae</taxon>
        <taxon>Ventosimonas</taxon>
    </lineage>
</organism>
<reference evidence="4 5" key="1">
    <citation type="submission" date="2016-02" db="EMBL/GenBank/DDBJ databases">
        <authorList>
            <person name="Wen L."/>
            <person name="He K."/>
            <person name="Yang H."/>
        </authorList>
    </citation>
    <scope>NUCLEOTIDE SEQUENCE [LARGE SCALE GENOMIC DNA]</scope>
    <source>
        <strain evidence="4 5">CV58</strain>
    </source>
</reference>
<evidence type="ECO:0000313" key="4">
    <source>
        <dbReference type="EMBL" id="KXU35724.1"/>
    </source>
</evidence>
<dbReference type="PANTHER" id="PTHR43436:SF1">
    <property type="entry name" value="TRANSCRIPTIONAL REGULATORY PROTEIN"/>
    <property type="match status" value="1"/>
</dbReference>
<dbReference type="SUPFAM" id="SSF46689">
    <property type="entry name" value="Homeodomain-like"/>
    <property type="match status" value="1"/>
</dbReference>
<accession>A0A139SML7</accession>
<keyword evidence="2" id="KW-0804">Transcription</keyword>
<keyword evidence="1" id="KW-0805">Transcription regulation</keyword>
<dbReference type="GO" id="GO:0003700">
    <property type="term" value="F:DNA-binding transcription factor activity"/>
    <property type="evidence" value="ECO:0007669"/>
    <property type="project" value="InterPro"/>
</dbReference>
<dbReference type="AlphaFoldDB" id="A0A139SML7"/>
<evidence type="ECO:0000256" key="1">
    <source>
        <dbReference type="ARBA" id="ARBA00023015"/>
    </source>
</evidence>
<gene>
    <name evidence="4" type="ORF">AXE65_05980</name>
</gene>
<dbReference type="PANTHER" id="PTHR43436">
    <property type="entry name" value="ARAC-FAMILY TRANSCRIPTIONAL REGULATOR"/>
    <property type="match status" value="1"/>
</dbReference>
<comment type="caution">
    <text evidence="4">The sequence shown here is derived from an EMBL/GenBank/DDBJ whole genome shotgun (WGS) entry which is preliminary data.</text>
</comment>
<name>A0A139SML7_9GAMM</name>